<protein>
    <submittedName>
        <fullName evidence="1">Uncharacterized protein</fullName>
    </submittedName>
</protein>
<dbReference type="AlphaFoldDB" id="A0AAD9KWT7"/>
<dbReference type="PANTHER" id="PTHR10697">
    <property type="entry name" value="MAMMALIAN EPENDYMIN-RELATED PROTEIN 1"/>
    <property type="match status" value="1"/>
</dbReference>
<dbReference type="Proteomes" id="UP001209878">
    <property type="component" value="Unassembled WGS sequence"/>
</dbReference>
<dbReference type="InterPro" id="IPR001299">
    <property type="entry name" value="Ependymin"/>
</dbReference>
<dbReference type="GO" id="GO:0007160">
    <property type="term" value="P:cell-matrix adhesion"/>
    <property type="evidence" value="ECO:0007669"/>
    <property type="project" value="InterPro"/>
</dbReference>
<organism evidence="1 2">
    <name type="scientific">Ridgeia piscesae</name>
    <name type="common">Tubeworm</name>
    <dbReference type="NCBI Taxonomy" id="27915"/>
    <lineage>
        <taxon>Eukaryota</taxon>
        <taxon>Metazoa</taxon>
        <taxon>Spiralia</taxon>
        <taxon>Lophotrochozoa</taxon>
        <taxon>Annelida</taxon>
        <taxon>Polychaeta</taxon>
        <taxon>Sedentaria</taxon>
        <taxon>Canalipalpata</taxon>
        <taxon>Sabellida</taxon>
        <taxon>Siboglinidae</taxon>
        <taxon>Ridgeia</taxon>
    </lineage>
</organism>
<dbReference type="GO" id="GO:0005576">
    <property type="term" value="C:extracellular region"/>
    <property type="evidence" value="ECO:0007669"/>
    <property type="project" value="InterPro"/>
</dbReference>
<sequence length="113" mass="12380">MKTGEAMKRMCLPENAQYMGMRVLGANIPVVNWQFSGPFNISLKTTVVQKNCVPLSEEIYMAKEGFISLTTSVYLDVSLSIDNPGVFSPPPSCLHNGLQNNIKVGLCTRQAAQ</sequence>
<gene>
    <name evidence="1" type="ORF">NP493_553g00006</name>
</gene>
<dbReference type="GO" id="GO:0005509">
    <property type="term" value="F:calcium ion binding"/>
    <property type="evidence" value="ECO:0007669"/>
    <property type="project" value="InterPro"/>
</dbReference>
<evidence type="ECO:0000313" key="1">
    <source>
        <dbReference type="EMBL" id="KAK2178213.1"/>
    </source>
</evidence>
<keyword evidence="2" id="KW-1185">Reference proteome</keyword>
<accession>A0AAD9KWT7</accession>
<dbReference type="PANTHER" id="PTHR10697:SF1">
    <property type="entry name" value="MAMMALIAN EPENDYMIN-RELATED PROTEIN 1"/>
    <property type="match status" value="1"/>
</dbReference>
<name>A0AAD9KWT7_RIDPI</name>
<dbReference type="GO" id="GO:0005764">
    <property type="term" value="C:lysosome"/>
    <property type="evidence" value="ECO:0007669"/>
    <property type="project" value="TreeGrafter"/>
</dbReference>
<comment type="caution">
    <text evidence="1">The sequence shown here is derived from an EMBL/GenBank/DDBJ whole genome shotgun (WGS) entry which is preliminary data.</text>
</comment>
<proteinExistence type="predicted"/>
<reference evidence="1" key="1">
    <citation type="journal article" date="2023" name="Mol. Biol. Evol.">
        <title>Third-Generation Sequencing Reveals the Adaptive Role of the Epigenome in Three Deep-Sea Polychaetes.</title>
        <authorList>
            <person name="Perez M."/>
            <person name="Aroh O."/>
            <person name="Sun Y."/>
            <person name="Lan Y."/>
            <person name="Juniper S.K."/>
            <person name="Young C.R."/>
            <person name="Angers B."/>
            <person name="Qian P.Y."/>
        </authorList>
    </citation>
    <scope>NUCLEOTIDE SEQUENCE</scope>
    <source>
        <strain evidence="1">R07B-5</strain>
    </source>
</reference>
<dbReference type="Pfam" id="PF00811">
    <property type="entry name" value="Ependymin"/>
    <property type="match status" value="1"/>
</dbReference>
<evidence type="ECO:0000313" key="2">
    <source>
        <dbReference type="Proteomes" id="UP001209878"/>
    </source>
</evidence>
<dbReference type="EMBL" id="JAODUO010000553">
    <property type="protein sequence ID" value="KAK2178213.1"/>
    <property type="molecule type" value="Genomic_DNA"/>
</dbReference>